<evidence type="ECO:0000256" key="4">
    <source>
        <dbReference type="ARBA" id="ARBA00023136"/>
    </source>
</evidence>
<accession>B7P4Y9</accession>
<dbReference type="PANTHER" id="PTHR21421">
    <property type="entry name" value="GUSTATORY RECEPTOR"/>
    <property type="match status" value="1"/>
</dbReference>
<feature type="transmembrane region" description="Helical" evidence="6">
    <location>
        <begin position="146"/>
        <end position="169"/>
    </location>
</feature>
<dbReference type="GO" id="GO:0016020">
    <property type="term" value="C:membrane"/>
    <property type="evidence" value="ECO:0007669"/>
    <property type="project" value="UniProtKB-SubCell"/>
</dbReference>
<gene>
    <name evidence="7" type="ORF">IscW_ISCW000388</name>
</gene>
<evidence type="ECO:0000313" key="8">
    <source>
        <dbReference type="EnsemblMetazoa" id="ISCW000388-PA"/>
    </source>
</evidence>
<keyword evidence="4 6" id="KW-0472">Membrane</keyword>
<feature type="transmembrane region" description="Helical" evidence="6">
    <location>
        <begin position="63"/>
        <end position="84"/>
    </location>
</feature>
<evidence type="ECO:0000256" key="5">
    <source>
        <dbReference type="ARBA" id="ARBA00023170"/>
    </source>
</evidence>
<feature type="transmembrane region" description="Helical" evidence="6">
    <location>
        <begin position="386"/>
        <end position="405"/>
    </location>
</feature>
<dbReference type="Proteomes" id="UP000001555">
    <property type="component" value="Unassembled WGS sequence"/>
</dbReference>
<keyword evidence="3 6" id="KW-1133">Transmembrane helix</keyword>
<feature type="transmembrane region" description="Helical" evidence="6">
    <location>
        <begin position="272"/>
        <end position="296"/>
    </location>
</feature>
<comment type="subcellular location">
    <subcellularLocation>
        <location evidence="1">Membrane</location>
        <topology evidence="1">Multi-pass membrane protein</topology>
    </subcellularLocation>
</comment>
<protein>
    <submittedName>
        <fullName evidence="7 8">Uncharacterized protein</fullName>
    </submittedName>
</protein>
<dbReference type="HOGENOM" id="CLU_673163_0_0_1"/>
<proteinExistence type="predicted"/>
<dbReference type="GO" id="GO:0038023">
    <property type="term" value="F:signaling receptor activity"/>
    <property type="evidence" value="ECO:0007669"/>
    <property type="project" value="UniProtKB-ARBA"/>
</dbReference>
<organism>
    <name type="scientific">Ixodes scapularis</name>
    <name type="common">Black-legged tick</name>
    <name type="synonym">Deer tick</name>
    <dbReference type="NCBI Taxonomy" id="6945"/>
    <lineage>
        <taxon>Eukaryota</taxon>
        <taxon>Metazoa</taxon>
        <taxon>Ecdysozoa</taxon>
        <taxon>Arthropoda</taxon>
        <taxon>Chelicerata</taxon>
        <taxon>Arachnida</taxon>
        <taxon>Acari</taxon>
        <taxon>Parasitiformes</taxon>
        <taxon>Ixodida</taxon>
        <taxon>Ixodoidea</taxon>
        <taxon>Ixodidae</taxon>
        <taxon>Ixodinae</taxon>
        <taxon>Ixodes</taxon>
    </lineage>
</organism>
<evidence type="ECO:0000256" key="1">
    <source>
        <dbReference type="ARBA" id="ARBA00004141"/>
    </source>
</evidence>
<dbReference type="InParanoid" id="B7P4Y9"/>
<evidence type="ECO:0000256" key="2">
    <source>
        <dbReference type="ARBA" id="ARBA00022692"/>
    </source>
</evidence>
<dbReference type="GO" id="GO:0007606">
    <property type="term" value="P:sensory perception of chemical stimulus"/>
    <property type="evidence" value="ECO:0000318"/>
    <property type="project" value="GO_Central"/>
</dbReference>
<evidence type="ECO:0000313" key="7">
    <source>
        <dbReference type="EMBL" id="EEC01661.1"/>
    </source>
</evidence>
<dbReference type="PaxDb" id="6945-B7P4Y9"/>
<evidence type="ECO:0000256" key="6">
    <source>
        <dbReference type="SAM" id="Phobius"/>
    </source>
</evidence>
<dbReference type="VEuPathDB" id="VectorBase:ISCW000388"/>
<dbReference type="AlphaFoldDB" id="B7P4Y9"/>
<dbReference type="EnsemblMetazoa" id="ISCW000388-RA">
    <property type="protein sequence ID" value="ISCW000388-PA"/>
    <property type="gene ID" value="ISCW000388"/>
</dbReference>
<dbReference type="VEuPathDB" id="VectorBase:ISCI000388"/>
<dbReference type="EMBL" id="DS637704">
    <property type="protein sequence ID" value="EEC01661.1"/>
    <property type="molecule type" value="Genomic_DNA"/>
</dbReference>
<feature type="transmembrane region" description="Helical" evidence="6">
    <location>
        <begin position="308"/>
        <end position="329"/>
    </location>
</feature>
<keyword evidence="5" id="KW-0675">Receptor</keyword>
<name>B7P4Y9_IXOSC</name>
<reference evidence="8" key="2">
    <citation type="submission" date="2020-05" db="UniProtKB">
        <authorList>
            <consortium name="EnsemblMetazoa"/>
        </authorList>
    </citation>
    <scope>IDENTIFICATION</scope>
    <source>
        <strain evidence="8">wikel</strain>
    </source>
</reference>
<keyword evidence="2 6" id="KW-0812">Transmembrane</keyword>
<dbReference type="SMR" id="B7P4Y9"/>
<reference evidence="7 9" key="1">
    <citation type="submission" date="2008-03" db="EMBL/GenBank/DDBJ databases">
        <title>Annotation of Ixodes scapularis.</title>
        <authorList>
            <consortium name="Ixodes scapularis Genome Project Consortium"/>
            <person name="Caler E."/>
            <person name="Hannick L.I."/>
            <person name="Bidwell S."/>
            <person name="Joardar V."/>
            <person name="Thiagarajan M."/>
            <person name="Amedeo P."/>
            <person name="Galinsky K.J."/>
            <person name="Schobel S."/>
            <person name="Inman J."/>
            <person name="Hostetler J."/>
            <person name="Miller J."/>
            <person name="Hammond M."/>
            <person name="Megy K."/>
            <person name="Lawson D."/>
            <person name="Kodira C."/>
            <person name="Sutton G."/>
            <person name="Meyer J."/>
            <person name="Hill C.A."/>
            <person name="Birren B."/>
            <person name="Nene V."/>
            <person name="Collins F."/>
            <person name="Alarcon-Chaidez F."/>
            <person name="Wikel S."/>
            <person name="Strausberg R."/>
        </authorList>
    </citation>
    <scope>NUCLEOTIDE SEQUENCE [LARGE SCALE GENOMIC DNA]</scope>
    <source>
        <strain evidence="9">Wikel</strain>
        <strain evidence="7">Wikel colony</strain>
    </source>
</reference>
<evidence type="ECO:0000313" key="9">
    <source>
        <dbReference type="Proteomes" id="UP000001555"/>
    </source>
</evidence>
<keyword evidence="9" id="KW-1185">Reference proteome</keyword>
<dbReference type="PANTHER" id="PTHR21421:SF29">
    <property type="entry name" value="GUSTATORY RECEPTOR 5A FOR TREHALOSE-RELATED"/>
    <property type="match status" value="1"/>
</dbReference>
<dbReference type="GO" id="GO:0051606">
    <property type="term" value="P:detection of stimulus"/>
    <property type="evidence" value="ECO:0007669"/>
    <property type="project" value="UniProtKB-ARBA"/>
</dbReference>
<evidence type="ECO:0000256" key="3">
    <source>
        <dbReference type="ARBA" id="ARBA00022989"/>
    </source>
</evidence>
<dbReference type="EMBL" id="ABJB010154519">
    <property type="status" value="NOT_ANNOTATED_CDS"/>
    <property type="molecule type" value="Genomic_DNA"/>
</dbReference>
<feature type="transmembrane region" description="Helical" evidence="6">
    <location>
        <begin position="104"/>
        <end position="125"/>
    </location>
</feature>
<sequence>MNSAQRSQTKKGPPQIDRSDVLRMFRGLFAMMKLVGLLPRDLPEVIEAEVDARSIARRMRRAGVLLFIVFGYLIHFSAATVYNVTHDGGFFGFFANCGYVLRNIFAALSLVHFLVFQRVLLRIVVDGFRIFEHPPLSIERKVRRATVLAACFVVSTFVALQNTTVWVGFVDVQKYFNYYLYKGDVTQGTIPRQLGYLFSFIDATTYAIMESTLNCIITFHACVSLYLGCLCENFVRIIREVSQQTSVSGGQVKALRRLMTRLSDVMVRFDRVGSPVVFCWYANIVGSLILSTPGILLGMRRAAPSDYAYMLTDLLTMLVILVALTFALADPTSLLRSSYVHALKISTKVDIDDEEVNHSAHVLMDSIISTKVAVTGCKCFQVTRDMVLSILTMTSTYIIVVYQYIEHAM</sequence>